<dbReference type="Gene3D" id="3.40.50.300">
    <property type="entry name" value="P-loop containing nucleotide triphosphate hydrolases"/>
    <property type="match status" value="1"/>
</dbReference>
<evidence type="ECO:0000259" key="1">
    <source>
        <dbReference type="Pfam" id="PF00004"/>
    </source>
</evidence>
<dbReference type="InterPro" id="IPR027417">
    <property type="entry name" value="P-loop_NTPase"/>
</dbReference>
<sequence>MGSGNFNHYEDSPVNNSPQGKGLLGAGWRPLTRQFNWDYFFHLASQDSWELMQKFMSATSDIADAMGRNQYTWWANLLNVFSEDTRYYLDEFWNYITPEAPLPDYRYKDILSVEAPVVQTVSRDAIPIDFVLNRLQEITIFKVLDLLGKPDLITQYFMDRSYYYPSVRFINWERLEIMGSAYAYWSEAQVWLQIDYLGRGGRRRYTLIANNITPLVTKATYNLAVMLSGYQSRVGQVHAEFAIRSFPADIQSFTDRVQQAILDSDQLAILVQGEPGTGKTAWTQAVAREILAPLGYVIFILDHDAVENFVPPSYLERICLIINEADNLAQNRASLVAQNNSKTEHILSLLDGTLYQSVIDDAGVHAKQKLVVLMTCNTTERLDPAMLRKGRVDLMYDFVHRFV</sequence>
<dbReference type="SUPFAM" id="SSF52540">
    <property type="entry name" value="P-loop containing nucleoside triphosphate hydrolases"/>
    <property type="match status" value="1"/>
</dbReference>
<comment type="caution">
    <text evidence="2">The sequence shown here is derived from an EMBL/GenBank/DDBJ whole genome shotgun (WGS) entry which is preliminary data.</text>
</comment>
<dbReference type="InterPro" id="IPR003959">
    <property type="entry name" value="ATPase_AAA_core"/>
</dbReference>
<dbReference type="AlphaFoldDB" id="A0A1E5QFK7"/>
<protein>
    <submittedName>
        <fullName evidence="2">AAA family ATPase</fullName>
    </submittedName>
</protein>
<name>A0A1E5QFK7_9CYAN</name>
<dbReference type="RefSeq" id="WP_069968936.1">
    <property type="nucleotide sequence ID" value="NZ_CM124774.1"/>
</dbReference>
<reference evidence="2" key="1">
    <citation type="submission" date="2016-09" db="EMBL/GenBank/DDBJ databases">
        <title>Draft genome of thermotolerant cyanobacterium Desertifilum sp. strain IPPAS B-1220.</title>
        <authorList>
            <person name="Sinetova M.A."/>
            <person name="Bolakhan K."/>
            <person name="Zayadan B.K."/>
            <person name="Mironov K.S."/>
            <person name="Ustinova V."/>
            <person name="Kupriyanova E.V."/>
            <person name="Sidorov R.A."/>
            <person name="Skrypnik A.N."/>
            <person name="Gogoleva N.E."/>
            <person name="Gogolev Y.V."/>
            <person name="Los D.A."/>
        </authorList>
    </citation>
    <scope>NUCLEOTIDE SEQUENCE [LARGE SCALE GENOMIC DNA]</scope>
    <source>
        <strain evidence="2">IPPAS B-1220</strain>
    </source>
</reference>
<evidence type="ECO:0000313" key="2">
    <source>
        <dbReference type="EMBL" id="OEJ73465.1"/>
    </source>
</evidence>
<dbReference type="OrthoDB" id="442502at2"/>
<dbReference type="GO" id="GO:0016887">
    <property type="term" value="F:ATP hydrolysis activity"/>
    <property type="evidence" value="ECO:0007669"/>
    <property type="project" value="InterPro"/>
</dbReference>
<dbReference type="EMBL" id="MJGC01000088">
    <property type="protein sequence ID" value="OEJ73465.1"/>
    <property type="molecule type" value="Genomic_DNA"/>
</dbReference>
<dbReference type="GO" id="GO:0005524">
    <property type="term" value="F:ATP binding"/>
    <property type="evidence" value="ECO:0007669"/>
    <property type="project" value="InterPro"/>
</dbReference>
<organism evidence="2">
    <name type="scientific">Desertifilum tharense IPPAS B-1220</name>
    <dbReference type="NCBI Taxonomy" id="1781255"/>
    <lineage>
        <taxon>Bacteria</taxon>
        <taxon>Bacillati</taxon>
        <taxon>Cyanobacteriota</taxon>
        <taxon>Cyanophyceae</taxon>
        <taxon>Desertifilales</taxon>
        <taxon>Desertifilaceae</taxon>
        <taxon>Desertifilum</taxon>
    </lineage>
</organism>
<dbReference type="STRING" id="1781255.BH720_19755"/>
<feature type="domain" description="ATPase AAA-type core" evidence="1">
    <location>
        <begin position="269"/>
        <end position="396"/>
    </location>
</feature>
<accession>A0A1E5QFK7</accession>
<dbReference type="Pfam" id="PF00004">
    <property type="entry name" value="AAA"/>
    <property type="match status" value="1"/>
</dbReference>
<gene>
    <name evidence="2" type="ORF">BH720_19755</name>
</gene>
<proteinExistence type="predicted"/>